<dbReference type="GO" id="GO:0050909">
    <property type="term" value="P:sensory perception of taste"/>
    <property type="evidence" value="ECO:0007669"/>
    <property type="project" value="InterPro"/>
</dbReference>
<evidence type="ECO:0000256" key="3">
    <source>
        <dbReference type="ARBA" id="ARBA00022692"/>
    </source>
</evidence>
<keyword evidence="5 6" id="KW-0472">Membrane</keyword>
<feature type="transmembrane region" description="Helical" evidence="6">
    <location>
        <begin position="220"/>
        <end position="245"/>
    </location>
</feature>
<comment type="caution">
    <text evidence="7">The sequence shown here is derived from an EMBL/GenBank/DDBJ whole genome shotgun (WGS) entry which is preliminary data.</text>
</comment>
<organism evidence="7 8">
    <name type="scientific">Folsomia candida</name>
    <name type="common">Springtail</name>
    <dbReference type="NCBI Taxonomy" id="158441"/>
    <lineage>
        <taxon>Eukaryota</taxon>
        <taxon>Metazoa</taxon>
        <taxon>Ecdysozoa</taxon>
        <taxon>Arthropoda</taxon>
        <taxon>Hexapoda</taxon>
        <taxon>Collembola</taxon>
        <taxon>Entomobryomorpha</taxon>
        <taxon>Isotomoidea</taxon>
        <taxon>Isotomidae</taxon>
        <taxon>Proisotominae</taxon>
        <taxon>Folsomia</taxon>
    </lineage>
</organism>
<feature type="transmembrane region" description="Helical" evidence="6">
    <location>
        <begin position="12"/>
        <end position="31"/>
    </location>
</feature>
<sequence length="418" mass="48536">MMEISKPYYLDLSFIIRCFFDFGYFLGVYPYRYATQENKTNVVPQTSTFRKIYCSIIHISAMYRGVWRVAEYDFDILIKEPQKIFSFCQKITTIMYALSFIFALWRRESFSNFLNVLRSDDIRKQGTHSTPAALKYWVEALSITMCSLYIFWPTIWLLGGEGRVDFYAVKFKPLYEMYLLDARRVFFLKDVITFSPNSTKVEHMGPFDHTVTVFYLAMEFWYFFLTFYTELLQLFMSFTLSRVTANFVSDLRRNKGMDKDTVEGILRHYAALKRLGNHANAAVGRVTLFQMIDSLLYLPLGISNSLTGINWFTRLNYIFFICSFFLFTMHAASSPLKIQAMRNWLQKVVNSTGDKYISQSNVALYLDELSNHPVGFRGEGMFTITFGLVGSMASIMITHSFILLQFGTVGLNGKQATT</sequence>
<proteinExistence type="predicted"/>
<comment type="subcellular location">
    <subcellularLocation>
        <location evidence="1">Cell membrane</location>
        <topology evidence="1">Multi-pass membrane protein</topology>
    </subcellularLocation>
</comment>
<evidence type="ECO:0000256" key="2">
    <source>
        <dbReference type="ARBA" id="ARBA00022475"/>
    </source>
</evidence>
<keyword evidence="3 6" id="KW-0812">Transmembrane</keyword>
<feature type="transmembrane region" description="Helical" evidence="6">
    <location>
        <begin position="133"/>
        <end position="152"/>
    </location>
</feature>
<evidence type="ECO:0000256" key="5">
    <source>
        <dbReference type="ARBA" id="ARBA00023136"/>
    </source>
</evidence>
<name>A0A226DHY4_FOLCA</name>
<feature type="transmembrane region" description="Helical" evidence="6">
    <location>
        <begin position="314"/>
        <end position="332"/>
    </location>
</feature>
<feature type="transmembrane region" description="Helical" evidence="6">
    <location>
        <begin position="381"/>
        <end position="404"/>
    </location>
</feature>
<dbReference type="Proteomes" id="UP000198287">
    <property type="component" value="Unassembled WGS sequence"/>
</dbReference>
<keyword evidence="8" id="KW-1185">Reference proteome</keyword>
<protein>
    <submittedName>
        <fullName evidence="7">Gustatory receptor for sugar taste 64b</fullName>
    </submittedName>
</protein>
<evidence type="ECO:0000256" key="4">
    <source>
        <dbReference type="ARBA" id="ARBA00022989"/>
    </source>
</evidence>
<keyword evidence="4 6" id="KW-1133">Transmembrane helix</keyword>
<evidence type="ECO:0000256" key="1">
    <source>
        <dbReference type="ARBA" id="ARBA00004651"/>
    </source>
</evidence>
<dbReference type="EMBL" id="LNIX01000019">
    <property type="protein sequence ID" value="OXA44454.1"/>
    <property type="molecule type" value="Genomic_DNA"/>
</dbReference>
<keyword evidence="7" id="KW-0675">Receptor</keyword>
<dbReference type="Pfam" id="PF08395">
    <property type="entry name" value="7tm_7"/>
    <property type="match status" value="1"/>
</dbReference>
<evidence type="ECO:0000313" key="7">
    <source>
        <dbReference type="EMBL" id="OXA44454.1"/>
    </source>
</evidence>
<evidence type="ECO:0000256" key="6">
    <source>
        <dbReference type="SAM" id="Phobius"/>
    </source>
</evidence>
<reference evidence="7 8" key="1">
    <citation type="submission" date="2015-12" db="EMBL/GenBank/DDBJ databases">
        <title>The genome of Folsomia candida.</title>
        <authorList>
            <person name="Faddeeva A."/>
            <person name="Derks M.F."/>
            <person name="Anvar Y."/>
            <person name="Smit S."/>
            <person name="Van Straalen N."/>
            <person name="Roelofs D."/>
        </authorList>
    </citation>
    <scope>NUCLEOTIDE SEQUENCE [LARGE SCALE GENOMIC DNA]</scope>
    <source>
        <strain evidence="7 8">VU population</strain>
        <tissue evidence="7">Whole body</tissue>
    </source>
</reference>
<keyword evidence="2" id="KW-1003">Cell membrane</keyword>
<dbReference type="AlphaFoldDB" id="A0A226DHY4"/>
<feature type="transmembrane region" description="Helical" evidence="6">
    <location>
        <begin position="84"/>
        <end position="105"/>
    </location>
</feature>
<dbReference type="InterPro" id="IPR013604">
    <property type="entry name" value="7TM_chemorcpt"/>
</dbReference>
<gene>
    <name evidence="7" type="ORF">Fcan01_20699</name>
</gene>
<dbReference type="GO" id="GO:0005886">
    <property type="term" value="C:plasma membrane"/>
    <property type="evidence" value="ECO:0007669"/>
    <property type="project" value="UniProtKB-SubCell"/>
</dbReference>
<dbReference type="OMA" id="WIRCKEN"/>
<evidence type="ECO:0000313" key="8">
    <source>
        <dbReference type="Proteomes" id="UP000198287"/>
    </source>
</evidence>
<accession>A0A226DHY4</accession>